<reference evidence="2 3" key="1">
    <citation type="submission" date="2019-04" db="EMBL/GenBank/DDBJ databases">
        <authorList>
            <person name="Jiang L."/>
        </authorList>
    </citation>
    <scope>NUCLEOTIDE SEQUENCE [LARGE SCALE GENOMIC DNA]</scope>
    <source>
        <strain evidence="2 3">YIM 131861</strain>
    </source>
</reference>
<feature type="transmembrane region" description="Helical" evidence="1">
    <location>
        <begin position="37"/>
        <end position="54"/>
    </location>
</feature>
<protein>
    <submittedName>
        <fullName evidence="2">Uncharacterized protein</fullName>
    </submittedName>
</protein>
<evidence type="ECO:0000313" key="3">
    <source>
        <dbReference type="Proteomes" id="UP000307380"/>
    </source>
</evidence>
<dbReference type="AlphaFoldDB" id="A0A4S4FX05"/>
<keyword evidence="3" id="KW-1185">Reference proteome</keyword>
<evidence type="ECO:0000313" key="2">
    <source>
        <dbReference type="EMBL" id="THG35343.1"/>
    </source>
</evidence>
<organism evidence="2 3">
    <name type="scientific">Orlajensenia flava</name>
    <dbReference type="NCBI Taxonomy" id="2565934"/>
    <lineage>
        <taxon>Bacteria</taxon>
        <taxon>Bacillati</taxon>
        <taxon>Actinomycetota</taxon>
        <taxon>Actinomycetes</taxon>
        <taxon>Micrococcales</taxon>
        <taxon>Microbacteriaceae</taxon>
        <taxon>Orlajensenia</taxon>
    </lineage>
</organism>
<sequence length="87" mass="9791">MTNEPEQTDYTKVESPDWYQAVEQLSKRRGWRLGSSVYGLVISVAAIVLGILIASSMTPLAWAVVAIGVYGIVLFTWRLATIRRHPW</sequence>
<keyword evidence="1" id="KW-0812">Transmembrane</keyword>
<dbReference type="EMBL" id="SSSN01000003">
    <property type="protein sequence ID" value="THG35343.1"/>
    <property type="molecule type" value="Genomic_DNA"/>
</dbReference>
<feature type="transmembrane region" description="Helical" evidence="1">
    <location>
        <begin position="60"/>
        <end position="80"/>
    </location>
</feature>
<proteinExistence type="predicted"/>
<dbReference type="RefSeq" id="WP_136422676.1">
    <property type="nucleotide sequence ID" value="NZ_SSSN01000003.1"/>
</dbReference>
<keyword evidence="1" id="KW-0472">Membrane</keyword>
<keyword evidence="1" id="KW-1133">Transmembrane helix</keyword>
<gene>
    <name evidence="2" type="ORF">E6C70_04605</name>
</gene>
<dbReference type="OrthoDB" id="9813298at2"/>
<accession>A0A4S4FX05</accession>
<evidence type="ECO:0000256" key="1">
    <source>
        <dbReference type="SAM" id="Phobius"/>
    </source>
</evidence>
<comment type="caution">
    <text evidence="2">The sequence shown here is derived from an EMBL/GenBank/DDBJ whole genome shotgun (WGS) entry which is preliminary data.</text>
</comment>
<dbReference type="Proteomes" id="UP000307380">
    <property type="component" value="Unassembled WGS sequence"/>
</dbReference>
<name>A0A4S4FX05_9MICO</name>